<dbReference type="SMART" id="SM00354">
    <property type="entry name" value="HTH_LACI"/>
    <property type="match status" value="1"/>
</dbReference>
<dbReference type="Pfam" id="PF13377">
    <property type="entry name" value="Peripla_BP_3"/>
    <property type="match status" value="1"/>
</dbReference>
<dbReference type="GO" id="GO:0000976">
    <property type="term" value="F:transcription cis-regulatory region binding"/>
    <property type="evidence" value="ECO:0007669"/>
    <property type="project" value="TreeGrafter"/>
</dbReference>
<evidence type="ECO:0000313" key="5">
    <source>
        <dbReference type="EMBL" id="MCR1898535.1"/>
    </source>
</evidence>
<keyword evidence="6" id="KW-1185">Reference proteome</keyword>
<name>A0AAE3HFH5_9FIRM</name>
<evidence type="ECO:0000259" key="4">
    <source>
        <dbReference type="PROSITE" id="PS50932"/>
    </source>
</evidence>
<evidence type="ECO:0000313" key="6">
    <source>
        <dbReference type="Proteomes" id="UP001205748"/>
    </source>
</evidence>
<protein>
    <submittedName>
        <fullName evidence="5">LacI family DNA-binding transcriptional regulator</fullName>
    </submittedName>
</protein>
<dbReference type="PANTHER" id="PTHR30146:SF149">
    <property type="entry name" value="HTH-TYPE TRANSCRIPTIONAL REGULATOR EBGR"/>
    <property type="match status" value="1"/>
</dbReference>
<dbReference type="SUPFAM" id="SSF47413">
    <property type="entry name" value="lambda repressor-like DNA-binding domains"/>
    <property type="match status" value="1"/>
</dbReference>
<gene>
    <name evidence="5" type="ORF">NSA47_05960</name>
</gene>
<feature type="domain" description="HTH lacI-type" evidence="4">
    <location>
        <begin position="2"/>
        <end position="59"/>
    </location>
</feature>
<dbReference type="InterPro" id="IPR028082">
    <property type="entry name" value="Peripla_BP_I"/>
</dbReference>
<dbReference type="EMBL" id="JANKAS010000004">
    <property type="protein sequence ID" value="MCR1898535.1"/>
    <property type="molecule type" value="Genomic_DNA"/>
</dbReference>
<evidence type="ECO:0000256" key="3">
    <source>
        <dbReference type="ARBA" id="ARBA00023163"/>
    </source>
</evidence>
<reference evidence="5" key="1">
    <citation type="submission" date="2022-07" db="EMBL/GenBank/DDBJ databases">
        <title>Enhanced cultured diversity of the mouse gut microbiota enables custom-made synthetic communities.</title>
        <authorList>
            <person name="Afrizal A."/>
        </authorList>
    </citation>
    <scope>NUCLEOTIDE SEQUENCE</scope>
    <source>
        <strain evidence="5">DSM 28593</strain>
    </source>
</reference>
<dbReference type="RefSeq" id="WP_257530014.1">
    <property type="nucleotide sequence ID" value="NZ_JANKAS010000004.1"/>
</dbReference>
<dbReference type="InterPro" id="IPR010982">
    <property type="entry name" value="Lambda_DNA-bd_dom_sf"/>
</dbReference>
<dbReference type="PANTHER" id="PTHR30146">
    <property type="entry name" value="LACI-RELATED TRANSCRIPTIONAL REPRESSOR"/>
    <property type="match status" value="1"/>
</dbReference>
<dbReference type="InterPro" id="IPR046335">
    <property type="entry name" value="LacI/GalR-like_sensor"/>
</dbReference>
<dbReference type="AlphaFoldDB" id="A0AAE3HFH5"/>
<comment type="caution">
    <text evidence="5">The sequence shown here is derived from an EMBL/GenBank/DDBJ whole genome shotgun (WGS) entry which is preliminary data.</text>
</comment>
<sequence length="335" mass="38633">MATIKDIANITGVSPTTVSRVLNFDTSLSVADETRRRILEVAEDLDYKTPKQRSRAVDKLIKIGLLHWYSQEEELGDPYYLSIRRGIEKECFHRKIEMVTIFKQDDRYRINELNDLDGVVAVGKFSKEDIEEFMYYSKNISFVDFSPNEKQFDSVVIDFKNALREALEYLYHSGHREIGYIGGREYIGRKKELIEDEREIEYHRFVKEKGIYNPEHVYFGQFNSAYGYQIIKKAIQKGPLPSAFFLGNDSLAIGAMKALYESNIKVPDDISIMGFNDIPTAKYLTPPLSTIKVHTEFMGETAVGLLLERIKGNRKIPKKVVIPCELKIRKSIKSM</sequence>
<dbReference type="Pfam" id="PF00356">
    <property type="entry name" value="LacI"/>
    <property type="match status" value="1"/>
</dbReference>
<evidence type="ECO:0000256" key="1">
    <source>
        <dbReference type="ARBA" id="ARBA00023015"/>
    </source>
</evidence>
<dbReference type="SUPFAM" id="SSF53822">
    <property type="entry name" value="Periplasmic binding protein-like I"/>
    <property type="match status" value="1"/>
</dbReference>
<dbReference type="PROSITE" id="PS00356">
    <property type="entry name" value="HTH_LACI_1"/>
    <property type="match status" value="1"/>
</dbReference>
<accession>A0AAE3HFH5</accession>
<organism evidence="5 6">
    <name type="scientific">Irregularibacter muris</name>
    <dbReference type="NCBI Taxonomy" id="1796619"/>
    <lineage>
        <taxon>Bacteria</taxon>
        <taxon>Bacillati</taxon>
        <taxon>Bacillota</taxon>
        <taxon>Clostridia</taxon>
        <taxon>Eubacteriales</taxon>
        <taxon>Eubacteriaceae</taxon>
        <taxon>Irregularibacter</taxon>
    </lineage>
</organism>
<dbReference type="GO" id="GO:0003700">
    <property type="term" value="F:DNA-binding transcription factor activity"/>
    <property type="evidence" value="ECO:0007669"/>
    <property type="project" value="TreeGrafter"/>
</dbReference>
<keyword evidence="1" id="KW-0805">Transcription regulation</keyword>
<dbReference type="Proteomes" id="UP001205748">
    <property type="component" value="Unassembled WGS sequence"/>
</dbReference>
<dbReference type="CDD" id="cd01392">
    <property type="entry name" value="HTH_LacI"/>
    <property type="match status" value="1"/>
</dbReference>
<dbReference type="Gene3D" id="3.40.50.2300">
    <property type="match status" value="2"/>
</dbReference>
<dbReference type="PROSITE" id="PS50932">
    <property type="entry name" value="HTH_LACI_2"/>
    <property type="match status" value="1"/>
</dbReference>
<proteinExistence type="predicted"/>
<dbReference type="InterPro" id="IPR000843">
    <property type="entry name" value="HTH_LacI"/>
</dbReference>
<dbReference type="CDD" id="cd01544">
    <property type="entry name" value="PBP1_GalR"/>
    <property type="match status" value="1"/>
</dbReference>
<evidence type="ECO:0000256" key="2">
    <source>
        <dbReference type="ARBA" id="ARBA00023125"/>
    </source>
</evidence>
<keyword evidence="2 5" id="KW-0238">DNA-binding</keyword>
<dbReference type="Gene3D" id="1.10.260.40">
    <property type="entry name" value="lambda repressor-like DNA-binding domains"/>
    <property type="match status" value="1"/>
</dbReference>
<dbReference type="PRINTS" id="PR00036">
    <property type="entry name" value="HTHLACI"/>
</dbReference>
<keyword evidence="3" id="KW-0804">Transcription</keyword>